<sequence>MLSASVFHPVEGIGHRPGCVPLMNDFPEMCYMPQFHDMGASTNSYTDFNGGPMDTEAVLWDRRVWDQGQYPGPSDLYNSYDTQIGFVNTDRIVPVEMLAEYAQYHERVSAQQQKALEIQHQLQQMHAQYTQYQAFLTNFHLPHIMEMELKGKYGLGDQGSRGVMGNVFGGNSSPTTHFHTMGQMSETLRELPYTFFADDNTAPCSPDRHSSSISSETTPNNMDVLNGISGYRAFPQKHNHGYNSTLDSVDMVTKPVVSLCSMASVSTVDLMNDEGYRSMGNGLATDDSDNTFDFTRKRTLSIDDPVDSALIIGSDEKRQKPTGPSDVSLVPDSYRVKYISNGNRAVKTPAFRRSGANDYPVKMPSSEPHYSRIPFSGPNAFMTEPIIDGQINHDYYRRDFYSRMSQHGLDHLFPEHNISCNPVRMGCEPLFNNVNGISCSAGATHDHKEVRSTNLDNISITPRRNIDDDLVNGNLRYPGDSNDEHDLTSEISPFGHDHTDLCDTQDQDSLSPKERKSHRLAAKKLSSNVFKVRKKIARSSEVIREHREIAQRLKSLEVGGIMVIKKRRSHRDSQIEIKKSTDFYDYLLDIPVTAEPDPELGVQQYKCLVPGVYWDKRSWIASWYENGIRCYSSFSAKMHGFYKAKYFAIHVRIFKTKNADFYDPEAETERYHILSQLGVKKC</sequence>
<dbReference type="EMBL" id="AAXT01000005">
    <property type="protein sequence ID" value="EDO05509.1"/>
    <property type="molecule type" value="Genomic_DNA"/>
</dbReference>
<keyword evidence="9" id="KW-1185">Reference proteome</keyword>
<dbReference type="KEGG" id="bbo:BBOV_I004280"/>
<dbReference type="GO" id="GO:0003700">
    <property type="term" value="F:DNA-binding transcription factor activity"/>
    <property type="evidence" value="ECO:0007669"/>
    <property type="project" value="InterPro"/>
</dbReference>
<evidence type="ECO:0000256" key="6">
    <source>
        <dbReference type="SAM" id="MobiDB-lite"/>
    </source>
</evidence>
<comment type="subcellular location">
    <subcellularLocation>
        <location evidence="1">Nucleus</location>
    </subcellularLocation>
</comment>
<dbReference type="GO" id="GO:0003677">
    <property type="term" value="F:DNA binding"/>
    <property type="evidence" value="ECO:0007669"/>
    <property type="project" value="UniProtKB-KW"/>
</dbReference>
<dbReference type="GeneID" id="5477293"/>
<dbReference type="Gene3D" id="1.20.5.2050">
    <property type="match status" value="1"/>
</dbReference>
<feature type="domain" description="AP2/ERF" evidence="7">
    <location>
        <begin position="609"/>
        <end position="654"/>
    </location>
</feature>
<evidence type="ECO:0000256" key="3">
    <source>
        <dbReference type="ARBA" id="ARBA00023125"/>
    </source>
</evidence>
<dbReference type="InterPro" id="IPR001471">
    <property type="entry name" value="AP2/ERF_dom"/>
</dbReference>
<feature type="region of interest" description="Disordered" evidence="6">
    <location>
        <begin position="471"/>
        <end position="518"/>
    </location>
</feature>
<dbReference type="GO" id="GO:0005634">
    <property type="term" value="C:nucleus"/>
    <property type="evidence" value="ECO:0007669"/>
    <property type="project" value="UniProtKB-SubCell"/>
</dbReference>
<evidence type="ECO:0000256" key="1">
    <source>
        <dbReference type="ARBA" id="ARBA00004123"/>
    </source>
</evidence>
<evidence type="ECO:0000259" key="7">
    <source>
        <dbReference type="Pfam" id="PF00847"/>
    </source>
</evidence>
<dbReference type="Proteomes" id="UP000002173">
    <property type="component" value="Unassembled WGS sequence"/>
</dbReference>
<organism evidence="8 9">
    <name type="scientific">Babesia bovis</name>
    <dbReference type="NCBI Taxonomy" id="5865"/>
    <lineage>
        <taxon>Eukaryota</taxon>
        <taxon>Sar</taxon>
        <taxon>Alveolata</taxon>
        <taxon>Apicomplexa</taxon>
        <taxon>Aconoidasida</taxon>
        <taxon>Piroplasmida</taxon>
        <taxon>Babesiidae</taxon>
        <taxon>Babesia</taxon>
    </lineage>
</organism>
<evidence type="ECO:0000256" key="2">
    <source>
        <dbReference type="ARBA" id="ARBA00023015"/>
    </source>
</evidence>
<protein>
    <recommendedName>
        <fullName evidence="7">AP2/ERF domain-containing protein</fullName>
    </recommendedName>
</protein>
<dbReference type="InParanoid" id="A7AWT1"/>
<keyword evidence="3" id="KW-0238">DNA-binding</keyword>
<name>A7AWT1_BABBO</name>
<evidence type="ECO:0000256" key="5">
    <source>
        <dbReference type="ARBA" id="ARBA00023242"/>
    </source>
</evidence>
<dbReference type="AlphaFoldDB" id="A7AWT1"/>
<comment type="caution">
    <text evidence="8">The sequence shown here is derived from an EMBL/GenBank/DDBJ whole genome shotgun (WGS) entry which is preliminary data.</text>
</comment>
<evidence type="ECO:0000313" key="9">
    <source>
        <dbReference type="Proteomes" id="UP000002173"/>
    </source>
</evidence>
<keyword evidence="5" id="KW-0539">Nucleus</keyword>
<proteinExistence type="predicted"/>
<accession>A7AWT1</accession>
<reference evidence="8 9" key="1">
    <citation type="journal article" date="2007" name="PLoS Pathog.">
        <title>Genome sequence of Babesia bovis and comparative analysis of apicomplexan hemoprotozoa.</title>
        <authorList>
            <person name="Brayton K.A."/>
            <person name="Lau A.O.T."/>
            <person name="Herndon D.R."/>
            <person name="Hannick L."/>
            <person name="Kappmeyer L.S."/>
            <person name="Berens S.J."/>
            <person name="Bidwell S.L."/>
            <person name="Brown W.C."/>
            <person name="Crabtree J."/>
            <person name="Fadrosh D."/>
            <person name="Feldblum T."/>
            <person name="Forberger H.A."/>
            <person name="Haas B.J."/>
            <person name="Howell J.M."/>
            <person name="Khouri H."/>
            <person name="Koo H."/>
            <person name="Mann D.J."/>
            <person name="Norimine J."/>
            <person name="Paulsen I.T."/>
            <person name="Radune D."/>
            <person name="Ren Q."/>
            <person name="Smith R.K. Jr."/>
            <person name="Suarez C.E."/>
            <person name="White O."/>
            <person name="Wortman J.R."/>
            <person name="Knowles D.P. Jr."/>
            <person name="McElwain T.F."/>
            <person name="Nene V.M."/>
        </authorList>
    </citation>
    <scope>NUCLEOTIDE SEQUENCE [LARGE SCALE GENOMIC DNA]</scope>
    <source>
        <strain evidence="8">T2Bo</strain>
    </source>
</reference>
<keyword evidence="2" id="KW-0805">Transcription regulation</keyword>
<evidence type="ECO:0000313" key="8">
    <source>
        <dbReference type="EMBL" id="EDO05509.1"/>
    </source>
</evidence>
<reference evidence="9" key="2">
    <citation type="journal article" date="2020" name="Data Brief">
        <title>Transcriptome dataset of Babesia bovis life stages within vertebrate and invertebrate hosts.</title>
        <authorList>
            <person name="Ueti M.W."/>
            <person name="Johnson W.C."/>
            <person name="Kappmeyer L.S."/>
            <person name="Herndon D.R."/>
            <person name="Mousel M.R."/>
            <person name="Reif K.E."/>
            <person name="Taus N.S."/>
            <person name="Ifeonu O.O."/>
            <person name="Silva J.C."/>
            <person name="Suarez C.E."/>
            <person name="Brayton K.A."/>
        </authorList>
    </citation>
    <scope>NUCLEOTIDE SEQUENCE [LARGE SCALE GENOMIC DNA]</scope>
</reference>
<dbReference type="Pfam" id="PF00847">
    <property type="entry name" value="AP2"/>
    <property type="match status" value="1"/>
</dbReference>
<gene>
    <name evidence="8" type="ORF">BBOV_I004280</name>
</gene>
<dbReference type="VEuPathDB" id="PiroplasmaDB:BBOV_I004280"/>
<reference evidence="9" key="3">
    <citation type="journal article" date="2021" name="Int. J. Parasitol.">
        <title>Comparative analysis of gene expression between Babesia bovis blood stages and kinetes allowed by improved genome annotation.</title>
        <authorList>
            <person name="Ueti M.W."/>
            <person name="Johnson W.C."/>
            <person name="Kappmeyer L.S."/>
            <person name="Herndon D.R."/>
            <person name="Mousel M.R."/>
            <person name="Reif K.E."/>
            <person name="Taus N.S."/>
            <person name="Ifeonu O.O."/>
            <person name="Silva J.C."/>
            <person name="Suarez C.E."/>
            <person name="Brayton K.A."/>
        </authorList>
    </citation>
    <scope>NUCLEOTIDE SEQUENCE [LARGE SCALE GENOMIC DNA]</scope>
</reference>
<dbReference type="RefSeq" id="XP_001609077.1">
    <property type="nucleotide sequence ID" value="XM_001609027.1"/>
</dbReference>
<dbReference type="eggNOG" id="ENOG502SPES">
    <property type="taxonomic scope" value="Eukaryota"/>
</dbReference>
<keyword evidence="4" id="KW-0804">Transcription</keyword>
<dbReference type="OMA" id="INHDYYR"/>
<evidence type="ECO:0000256" key="4">
    <source>
        <dbReference type="ARBA" id="ARBA00023163"/>
    </source>
</evidence>